<feature type="chain" id="PRO_5002430421" evidence="1">
    <location>
        <begin position="21"/>
        <end position="401"/>
    </location>
</feature>
<reference evidence="2 3" key="1">
    <citation type="journal article" date="2011" name="J. Gen. Appl. Microbiol.">
        <title>Draft genome sequencing of the enigmatic yeast Saitoella complicata.</title>
        <authorList>
            <person name="Nishida H."/>
            <person name="Hamamoto M."/>
            <person name="Sugiyama J."/>
        </authorList>
    </citation>
    <scope>NUCLEOTIDE SEQUENCE [LARGE SCALE GENOMIC DNA]</scope>
    <source>
        <strain evidence="2 3">NRRL Y-17804</strain>
    </source>
</reference>
<name>A0A0E9ND84_SAICN</name>
<feature type="signal peptide" evidence="1">
    <location>
        <begin position="1"/>
        <end position="20"/>
    </location>
</feature>
<protein>
    <submittedName>
        <fullName evidence="2">Uncharacterized protein</fullName>
    </submittedName>
</protein>
<keyword evidence="1" id="KW-0732">Signal</keyword>
<reference evidence="2 3" key="3">
    <citation type="journal article" date="2015" name="Genome Announc.">
        <title>Draft Genome Sequence of the Archiascomycetous Yeast Saitoella complicata.</title>
        <authorList>
            <person name="Yamauchi K."/>
            <person name="Kondo S."/>
            <person name="Hamamoto M."/>
            <person name="Takahashi Y."/>
            <person name="Ogura Y."/>
            <person name="Hayashi T."/>
            <person name="Nishida H."/>
        </authorList>
    </citation>
    <scope>NUCLEOTIDE SEQUENCE [LARGE SCALE GENOMIC DNA]</scope>
    <source>
        <strain evidence="2 3">NRRL Y-17804</strain>
    </source>
</reference>
<dbReference type="AlphaFoldDB" id="A0A0E9ND84"/>
<keyword evidence="3" id="KW-1185">Reference proteome</keyword>
<reference evidence="2 3" key="2">
    <citation type="journal article" date="2014" name="J. Gen. Appl. Microbiol.">
        <title>The early diverging ascomycetous budding yeast Saitoella complicata has three histone deacetylases belonging to the Clr6, Hos2, and Rpd3 lineages.</title>
        <authorList>
            <person name="Nishida H."/>
            <person name="Matsumoto T."/>
            <person name="Kondo S."/>
            <person name="Hamamoto M."/>
            <person name="Yoshikawa H."/>
        </authorList>
    </citation>
    <scope>NUCLEOTIDE SEQUENCE [LARGE SCALE GENOMIC DNA]</scope>
    <source>
        <strain evidence="2 3">NRRL Y-17804</strain>
    </source>
</reference>
<dbReference type="EMBL" id="BACD03000011">
    <property type="protein sequence ID" value="GAO47804.1"/>
    <property type="molecule type" value="Genomic_DNA"/>
</dbReference>
<gene>
    <name evidence="2" type="ORF">G7K_2002-t1</name>
</gene>
<evidence type="ECO:0000256" key="1">
    <source>
        <dbReference type="SAM" id="SignalP"/>
    </source>
</evidence>
<organism evidence="2 3">
    <name type="scientific">Saitoella complicata (strain BCRC 22490 / CBS 7301 / JCM 7358 / NBRC 10748 / NRRL Y-17804)</name>
    <dbReference type="NCBI Taxonomy" id="698492"/>
    <lineage>
        <taxon>Eukaryota</taxon>
        <taxon>Fungi</taxon>
        <taxon>Dikarya</taxon>
        <taxon>Ascomycota</taxon>
        <taxon>Taphrinomycotina</taxon>
        <taxon>Taphrinomycotina incertae sedis</taxon>
        <taxon>Saitoella</taxon>
    </lineage>
</organism>
<comment type="caution">
    <text evidence="2">The sequence shown here is derived from an EMBL/GenBank/DDBJ whole genome shotgun (WGS) entry which is preliminary data.</text>
</comment>
<dbReference type="Proteomes" id="UP000033140">
    <property type="component" value="Unassembled WGS sequence"/>
</dbReference>
<proteinExistence type="predicted"/>
<evidence type="ECO:0000313" key="3">
    <source>
        <dbReference type="Proteomes" id="UP000033140"/>
    </source>
</evidence>
<sequence length="401" mass="45399">MILLIVSGQVSLCLYHAAVSLDCNDPSTGQPITATHYSQPPQTEHDQYFRNQDEMTGYVIRQCSKKRWNMPVDNGEILFLDTRRLPQSEYGTRMYVLYLKLQAQMREESKVDALMDEIEGTLRGVCHDRNLLDSECRYPYRYSSFAYVVESVKCLISRTTNPTNCDRDTLHAAAVSVPRNLKYNLHLNLALLPSNHNPASRRTATIRLLCSISLQTLHPSRLPSHDLTPFSPVSIQSRFVVPFWSHSFLCLHAHKYPSYSMSSFQHLDRHLDRVLTVDIPGANTKAITYSPPPLPKNARYLTTNAEIYNYVSDMCQRHQIPFPVDHGEILYFNGSPLRSTETGLRLYVLMLKNASEKRDSNRVDELGSLLGGMGVQYGGFDELNDIMGDVSLGSSSSLESP</sequence>
<evidence type="ECO:0000313" key="2">
    <source>
        <dbReference type="EMBL" id="GAO47804.1"/>
    </source>
</evidence>
<accession>A0A0E9ND84</accession>